<keyword evidence="2" id="KW-1185">Reference proteome</keyword>
<reference evidence="1 2" key="1">
    <citation type="submission" date="2014-12" db="EMBL/GenBank/DDBJ databases">
        <title>Draft genome sequences of 29 type strains of Enterococci.</title>
        <authorList>
            <person name="Zhong Z."/>
            <person name="Sun Z."/>
            <person name="Liu W."/>
            <person name="Zhang W."/>
            <person name="Zhang H."/>
        </authorList>
    </citation>
    <scope>NUCLEOTIDE SEQUENCE [LARGE SCALE GENOMIC DNA]</scope>
    <source>
        <strain evidence="1 2">DSM 15687</strain>
    </source>
</reference>
<dbReference type="EMBL" id="JXLB01000036">
    <property type="protein sequence ID" value="OJG77354.1"/>
    <property type="molecule type" value="Genomic_DNA"/>
</dbReference>
<evidence type="ECO:0000313" key="1">
    <source>
        <dbReference type="EMBL" id="OJG77354.1"/>
    </source>
</evidence>
<accession>A0A1L8W8M1</accession>
<dbReference type="STRING" id="150033.RV14_GL001587"/>
<comment type="caution">
    <text evidence="1">The sequence shown here is derived from an EMBL/GenBank/DDBJ whole genome shotgun (WGS) entry which is preliminary data.</text>
</comment>
<evidence type="ECO:0000313" key="2">
    <source>
        <dbReference type="Proteomes" id="UP000182152"/>
    </source>
</evidence>
<organism evidence="1 2">
    <name type="scientific">Enterococcus ratti</name>
    <dbReference type="NCBI Taxonomy" id="150033"/>
    <lineage>
        <taxon>Bacteria</taxon>
        <taxon>Bacillati</taxon>
        <taxon>Bacillota</taxon>
        <taxon>Bacilli</taxon>
        <taxon>Lactobacillales</taxon>
        <taxon>Enterococcaceae</taxon>
        <taxon>Enterococcus</taxon>
    </lineage>
</organism>
<dbReference type="AlphaFoldDB" id="A0A1L8W8M1"/>
<dbReference type="Proteomes" id="UP000182152">
    <property type="component" value="Unassembled WGS sequence"/>
</dbReference>
<protein>
    <submittedName>
        <fullName evidence="1">Uncharacterized protein</fullName>
    </submittedName>
</protein>
<gene>
    <name evidence="1" type="ORF">RV14_GL001587</name>
</gene>
<dbReference type="RefSeq" id="WP_174544653.1">
    <property type="nucleotide sequence ID" value="NZ_JXLB01000036.1"/>
</dbReference>
<name>A0A1L8W8M1_9ENTE</name>
<proteinExistence type="predicted"/>
<sequence length="48" mass="5544">MNLVKVKNNQVVTTSLHIAEVFGKQHKGKEYIENKLEELGYTRKEVAE</sequence>